<dbReference type="PANTHER" id="PTHR31973:SF199">
    <property type="entry name" value="SWIM-TYPE DOMAIN-CONTAINING PROTEIN"/>
    <property type="match status" value="1"/>
</dbReference>
<reference evidence="1" key="1">
    <citation type="submission" date="2020-06" db="EMBL/GenBank/DDBJ databases">
        <authorList>
            <person name="Li T."/>
            <person name="Hu X."/>
            <person name="Zhang T."/>
            <person name="Song X."/>
            <person name="Zhang H."/>
            <person name="Dai N."/>
            <person name="Sheng W."/>
            <person name="Hou X."/>
            <person name="Wei L."/>
        </authorList>
    </citation>
    <scope>NUCLEOTIDE SEQUENCE</scope>
    <source>
        <strain evidence="1">G02</strain>
        <tissue evidence="1">Leaf</tissue>
    </source>
</reference>
<evidence type="ECO:0000313" key="1">
    <source>
        <dbReference type="EMBL" id="KAL0413808.1"/>
    </source>
</evidence>
<name>A0AAW2UB44_SESRA</name>
<dbReference type="EMBL" id="JACGWJ010000006">
    <property type="protein sequence ID" value="KAL0413808.1"/>
    <property type="molecule type" value="Genomic_DNA"/>
</dbReference>
<reference evidence="1" key="2">
    <citation type="journal article" date="2024" name="Plant">
        <title>Genomic evolution and insights into agronomic trait innovations of Sesamum species.</title>
        <authorList>
            <person name="Miao H."/>
            <person name="Wang L."/>
            <person name="Qu L."/>
            <person name="Liu H."/>
            <person name="Sun Y."/>
            <person name="Le M."/>
            <person name="Wang Q."/>
            <person name="Wei S."/>
            <person name="Zheng Y."/>
            <person name="Lin W."/>
            <person name="Duan Y."/>
            <person name="Cao H."/>
            <person name="Xiong S."/>
            <person name="Wang X."/>
            <person name="Wei L."/>
            <person name="Li C."/>
            <person name="Ma Q."/>
            <person name="Ju M."/>
            <person name="Zhao R."/>
            <person name="Li G."/>
            <person name="Mu C."/>
            <person name="Tian Q."/>
            <person name="Mei H."/>
            <person name="Zhang T."/>
            <person name="Gao T."/>
            <person name="Zhang H."/>
        </authorList>
    </citation>
    <scope>NUCLEOTIDE SEQUENCE</scope>
    <source>
        <strain evidence="1">G02</strain>
    </source>
</reference>
<comment type="caution">
    <text evidence="1">The sequence shown here is derived from an EMBL/GenBank/DDBJ whole genome shotgun (WGS) entry which is preliminary data.</text>
</comment>
<gene>
    <name evidence="1" type="ORF">Sradi_1582500</name>
</gene>
<accession>A0AAW2UB44</accession>
<organism evidence="1">
    <name type="scientific">Sesamum radiatum</name>
    <name type="common">Black benniseed</name>
    <dbReference type="NCBI Taxonomy" id="300843"/>
    <lineage>
        <taxon>Eukaryota</taxon>
        <taxon>Viridiplantae</taxon>
        <taxon>Streptophyta</taxon>
        <taxon>Embryophyta</taxon>
        <taxon>Tracheophyta</taxon>
        <taxon>Spermatophyta</taxon>
        <taxon>Magnoliopsida</taxon>
        <taxon>eudicotyledons</taxon>
        <taxon>Gunneridae</taxon>
        <taxon>Pentapetalae</taxon>
        <taxon>asterids</taxon>
        <taxon>lamiids</taxon>
        <taxon>Lamiales</taxon>
        <taxon>Pedaliaceae</taxon>
        <taxon>Sesamum</taxon>
    </lineage>
</organism>
<dbReference type="PANTHER" id="PTHR31973">
    <property type="entry name" value="POLYPROTEIN, PUTATIVE-RELATED"/>
    <property type="match status" value="1"/>
</dbReference>
<sequence length="178" mass="20886">MINTLAKAKYLAKRMEDAIRDNPDIPVDQLENKIIRKCNIDVSRWKVMKVNKEVIDAIRGVNAFQYQKLWDYWVTMRAKNPGSKIIPRRQEGSDPAVFNKHYNLNTLKLEFLGGCRPIIGLDCCFLKIVYQGQLFVAVRRDVNGGVVSYNWSWFISELLEDRYWRQIGGRLYQIGRRD</sequence>
<proteinExistence type="predicted"/>
<dbReference type="AlphaFoldDB" id="A0AAW2UB44"/>
<protein>
    <submittedName>
        <fullName evidence="1">Uncharacterized protein</fullName>
    </submittedName>
</protein>